<keyword evidence="5" id="KW-0720">Serine protease</keyword>
<dbReference type="GO" id="GO:0030246">
    <property type="term" value="F:carbohydrate binding"/>
    <property type="evidence" value="ECO:0007669"/>
    <property type="project" value="InterPro"/>
</dbReference>
<dbReference type="Gene3D" id="2.10.10.20">
    <property type="entry name" value="Carbohydrate-binding module superfamily 5/12"/>
    <property type="match status" value="1"/>
</dbReference>
<dbReference type="InterPro" id="IPR043504">
    <property type="entry name" value="Peptidase_S1_PA_chymotrypsin"/>
</dbReference>
<feature type="chain" id="PRO_5035287167" evidence="8">
    <location>
        <begin position="27"/>
        <end position="458"/>
    </location>
</feature>
<dbReference type="CDD" id="cd12214">
    <property type="entry name" value="ChiA1_BD"/>
    <property type="match status" value="1"/>
</dbReference>
<evidence type="ECO:0000256" key="4">
    <source>
        <dbReference type="ARBA" id="ARBA00022801"/>
    </source>
</evidence>
<dbReference type="Gene3D" id="2.40.10.10">
    <property type="entry name" value="Trypsin-like serine proteases"/>
    <property type="match status" value="2"/>
</dbReference>
<dbReference type="OrthoDB" id="8781117at2"/>
<keyword evidence="4" id="KW-0378">Hydrolase</keyword>
<evidence type="ECO:0000256" key="7">
    <source>
        <dbReference type="ARBA" id="ARBA00023157"/>
    </source>
</evidence>
<protein>
    <submittedName>
        <fullName evidence="10">Serine protease</fullName>
    </submittedName>
</protein>
<dbReference type="InterPro" id="IPR035070">
    <property type="entry name" value="Streptogrisin_prodomain"/>
</dbReference>
<evidence type="ECO:0000256" key="1">
    <source>
        <dbReference type="ARBA" id="ARBA00007664"/>
    </source>
</evidence>
<comment type="caution">
    <text evidence="10">The sequence shown here is derived from an EMBL/GenBank/DDBJ whole genome shotgun (WGS) entry which is preliminary data.</text>
</comment>
<keyword evidence="3 8" id="KW-0732">Signal</keyword>
<dbReference type="Proteomes" id="UP000655044">
    <property type="component" value="Unassembled WGS sequence"/>
</dbReference>
<dbReference type="GO" id="GO:0004252">
    <property type="term" value="F:serine-type endopeptidase activity"/>
    <property type="evidence" value="ECO:0007669"/>
    <property type="project" value="InterPro"/>
</dbReference>
<dbReference type="SMART" id="SM00495">
    <property type="entry name" value="ChtBD3"/>
    <property type="match status" value="1"/>
</dbReference>
<evidence type="ECO:0000259" key="9">
    <source>
        <dbReference type="SMART" id="SM00495"/>
    </source>
</evidence>
<sequence>MLRNNAVTAGLALALTLVATPAIAHAVSGGGSAPESLYAQARAEAAAAVQPEPGMVDALSRDLGITGAQARTRLVNEAAAAKVEPVLRRQLGGGFAGLWLAGPTADLVVATNDSTRVAGILRAGAQAKLVKHSLAALESAKSELDRRAEEVSQAASLWYVDVQSNSVVVLARDTAAARDAVGGSGLAASLVRVQQSDEQPRALYDVRGGDAYYMGSGGRCSVGFSVTKAGSQGGFVTAGHCGRVGTTTSGYNRVAQGTFRGSSFPGNDYAWVEVNSQWTPTGVVNGYSAGILPVRGSTQRAVGASICRSGSTTQYRCGTISQHNTSVTYPEGTITGVTRTTVCAEPGDSGGSYISGDQAQGVTSGGSGNCSSGGTTYHQPVNEILSAYGLTLATAGTGPGEPTPTPTVTQPGGTWAPNTAYAPGAQVTYGGATYRCLQAHTSQPGWEPPNVPALWQRV</sequence>
<keyword evidence="7" id="KW-1015">Disulfide bond</keyword>
<evidence type="ECO:0000313" key="11">
    <source>
        <dbReference type="Proteomes" id="UP000655044"/>
    </source>
</evidence>
<accession>A0A8J3RZ67</accession>
<dbReference type="GO" id="GO:0006508">
    <property type="term" value="P:proteolysis"/>
    <property type="evidence" value="ECO:0007669"/>
    <property type="project" value="UniProtKB-KW"/>
</dbReference>
<evidence type="ECO:0000256" key="5">
    <source>
        <dbReference type="ARBA" id="ARBA00022825"/>
    </source>
</evidence>
<name>A0A8J3RZ67_PLARO</name>
<dbReference type="Pfam" id="PF02839">
    <property type="entry name" value="CBM_5_12"/>
    <property type="match status" value="1"/>
</dbReference>
<feature type="signal peptide" evidence="8">
    <location>
        <begin position="1"/>
        <end position="26"/>
    </location>
</feature>
<dbReference type="RefSeq" id="WP_068922409.1">
    <property type="nucleotide sequence ID" value="NZ_BMQP01000009.1"/>
</dbReference>
<dbReference type="AlphaFoldDB" id="A0A8J3RZ67"/>
<dbReference type="InterPro" id="IPR003610">
    <property type="entry name" value="CBM5/12"/>
</dbReference>
<comment type="similarity">
    <text evidence="1">Belongs to the peptidase S1 family.</text>
</comment>
<keyword evidence="2 10" id="KW-0645">Protease</keyword>
<dbReference type="EMBL" id="BOOI01000024">
    <property type="protein sequence ID" value="GIH84487.1"/>
    <property type="molecule type" value="Genomic_DNA"/>
</dbReference>
<keyword evidence="6" id="KW-0865">Zymogen</keyword>
<dbReference type="PRINTS" id="PR00861">
    <property type="entry name" value="ALYTICPTASE"/>
</dbReference>
<dbReference type="Pfam" id="PF02983">
    <property type="entry name" value="Pro_Al_protease"/>
    <property type="match status" value="1"/>
</dbReference>
<dbReference type="InterPro" id="IPR036573">
    <property type="entry name" value="CBM_sf_5/12"/>
</dbReference>
<dbReference type="GO" id="GO:0005576">
    <property type="term" value="C:extracellular region"/>
    <property type="evidence" value="ECO:0007669"/>
    <property type="project" value="InterPro"/>
</dbReference>
<dbReference type="InterPro" id="IPR001316">
    <property type="entry name" value="Pept_S1A_streptogrisin"/>
</dbReference>
<dbReference type="CDD" id="cd21112">
    <property type="entry name" value="alphaLP-like"/>
    <property type="match status" value="1"/>
</dbReference>
<gene>
    <name evidence="10" type="ORF">Pro02_28950</name>
</gene>
<evidence type="ECO:0000256" key="3">
    <source>
        <dbReference type="ARBA" id="ARBA00022729"/>
    </source>
</evidence>
<organism evidence="10 11">
    <name type="scientific">Planobispora rosea</name>
    <dbReference type="NCBI Taxonomy" id="35762"/>
    <lineage>
        <taxon>Bacteria</taxon>
        <taxon>Bacillati</taxon>
        <taxon>Actinomycetota</taxon>
        <taxon>Actinomycetes</taxon>
        <taxon>Streptosporangiales</taxon>
        <taxon>Streptosporangiaceae</taxon>
        <taxon>Planobispora</taxon>
    </lineage>
</organism>
<evidence type="ECO:0000313" key="10">
    <source>
        <dbReference type="EMBL" id="GIH84487.1"/>
    </source>
</evidence>
<dbReference type="Gene3D" id="3.30.300.50">
    <property type="match status" value="2"/>
</dbReference>
<dbReference type="SUPFAM" id="SSF50494">
    <property type="entry name" value="Trypsin-like serine proteases"/>
    <property type="match status" value="1"/>
</dbReference>
<dbReference type="GO" id="GO:0005975">
    <property type="term" value="P:carbohydrate metabolic process"/>
    <property type="evidence" value="ECO:0007669"/>
    <property type="project" value="InterPro"/>
</dbReference>
<reference evidence="10" key="1">
    <citation type="submission" date="2021-01" db="EMBL/GenBank/DDBJ databases">
        <title>Whole genome shotgun sequence of Planobispora rosea NBRC 15558.</title>
        <authorList>
            <person name="Komaki H."/>
            <person name="Tamura T."/>
        </authorList>
    </citation>
    <scope>NUCLEOTIDE SEQUENCE</scope>
    <source>
        <strain evidence="10">NBRC 15558</strain>
    </source>
</reference>
<proteinExistence type="inferred from homology"/>
<dbReference type="InterPro" id="IPR009003">
    <property type="entry name" value="Peptidase_S1_PA"/>
</dbReference>
<dbReference type="SUPFAM" id="SSF51055">
    <property type="entry name" value="Carbohydrate binding domain"/>
    <property type="match status" value="1"/>
</dbReference>
<keyword evidence="11" id="KW-1185">Reference proteome</keyword>
<evidence type="ECO:0000256" key="8">
    <source>
        <dbReference type="SAM" id="SignalP"/>
    </source>
</evidence>
<evidence type="ECO:0000256" key="2">
    <source>
        <dbReference type="ARBA" id="ARBA00022670"/>
    </source>
</evidence>
<evidence type="ECO:0000256" key="6">
    <source>
        <dbReference type="ARBA" id="ARBA00023145"/>
    </source>
</evidence>
<dbReference type="InterPro" id="IPR004236">
    <property type="entry name" value="Pept_S1_alpha_lytic"/>
</dbReference>
<feature type="domain" description="Chitin-binding type-3" evidence="9">
    <location>
        <begin position="412"/>
        <end position="458"/>
    </location>
</feature>
<dbReference type="GO" id="GO:0004553">
    <property type="term" value="F:hydrolase activity, hydrolyzing O-glycosyl compounds"/>
    <property type="evidence" value="ECO:0007669"/>
    <property type="project" value="InterPro"/>
</dbReference>